<proteinExistence type="predicted"/>
<gene>
    <name evidence="2" type="ORF">CRG98_007341</name>
</gene>
<sequence length="170" mass="18388">VEFSFCYWGHCGLALFPCNLDDAIRLFAIPPFTVDILGSYVGSSTGTRDEVGGIGPGIVVDRVNQVISQVIQWALPGHDGLHKEPEIENIASLLFLISFTFNSAKASRSSLRPSGSKLPPGYSGSATSSSGPPVLRYPSTAPMRMTWQAQMAKMLWAWISDAARITISRV</sequence>
<dbReference type="EMBL" id="PGOL01000332">
    <property type="protein sequence ID" value="PKI72267.1"/>
    <property type="molecule type" value="Genomic_DNA"/>
</dbReference>
<feature type="region of interest" description="Disordered" evidence="1">
    <location>
        <begin position="107"/>
        <end position="134"/>
    </location>
</feature>
<comment type="caution">
    <text evidence="2">The sequence shown here is derived from an EMBL/GenBank/DDBJ whole genome shotgun (WGS) entry which is preliminary data.</text>
</comment>
<evidence type="ECO:0000256" key="1">
    <source>
        <dbReference type="SAM" id="MobiDB-lite"/>
    </source>
</evidence>
<protein>
    <submittedName>
        <fullName evidence="2">Uncharacterized protein</fullName>
    </submittedName>
</protein>
<organism evidence="2 3">
    <name type="scientific">Punica granatum</name>
    <name type="common">Pomegranate</name>
    <dbReference type="NCBI Taxonomy" id="22663"/>
    <lineage>
        <taxon>Eukaryota</taxon>
        <taxon>Viridiplantae</taxon>
        <taxon>Streptophyta</taxon>
        <taxon>Embryophyta</taxon>
        <taxon>Tracheophyta</taxon>
        <taxon>Spermatophyta</taxon>
        <taxon>Magnoliopsida</taxon>
        <taxon>eudicotyledons</taxon>
        <taxon>Gunneridae</taxon>
        <taxon>Pentapetalae</taxon>
        <taxon>rosids</taxon>
        <taxon>malvids</taxon>
        <taxon>Myrtales</taxon>
        <taxon>Lythraceae</taxon>
        <taxon>Punica</taxon>
    </lineage>
</organism>
<feature type="non-terminal residue" evidence="2">
    <location>
        <position position="1"/>
    </location>
</feature>
<dbReference type="AlphaFoldDB" id="A0A2I0KUW7"/>
<keyword evidence="3" id="KW-1185">Reference proteome</keyword>
<reference evidence="2 3" key="1">
    <citation type="submission" date="2017-11" db="EMBL/GenBank/DDBJ databases">
        <title>De-novo sequencing of pomegranate (Punica granatum L.) genome.</title>
        <authorList>
            <person name="Akparov Z."/>
            <person name="Amiraslanov A."/>
            <person name="Hajiyeva S."/>
            <person name="Abbasov M."/>
            <person name="Kaur K."/>
            <person name="Hamwieh A."/>
            <person name="Solovyev V."/>
            <person name="Salamov A."/>
            <person name="Braich B."/>
            <person name="Kosarev P."/>
            <person name="Mahmoud A."/>
            <person name="Hajiyev E."/>
            <person name="Babayeva S."/>
            <person name="Izzatullayeva V."/>
            <person name="Mammadov A."/>
            <person name="Mammadov A."/>
            <person name="Sharifova S."/>
            <person name="Ojaghi J."/>
            <person name="Eynullazada K."/>
            <person name="Bayramov B."/>
            <person name="Abdulazimova A."/>
            <person name="Shahmuradov I."/>
        </authorList>
    </citation>
    <scope>NUCLEOTIDE SEQUENCE [LARGE SCALE GENOMIC DNA]</scope>
    <source>
        <strain evidence="3">cv. AG2017</strain>
        <tissue evidence="2">Leaf</tissue>
    </source>
</reference>
<evidence type="ECO:0000313" key="3">
    <source>
        <dbReference type="Proteomes" id="UP000233551"/>
    </source>
</evidence>
<accession>A0A2I0KUW7</accession>
<dbReference type="Proteomes" id="UP000233551">
    <property type="component" value="Unassembled WGS sequence"/>
</dbReference>
<name>A0A2I0KUW7_PUNGR</name>
<evidence type="ECO:0000313" key="2">
    <source>
        <dbReference type="EMBL" id="PKI72267.1"/>
    </source>
</evidence>